<comment type="caution">
    <text evidence="9">The sequence shown here is derived from an EMBL/GenBank/DDBJ whole genome shotgun (WGS) entry which is preliminary data.</text>
</comment>
<evidence type="ECO:0000256" key="3">
    <source>
        <dbReference type="ARBA" id="ARBA00022603"/>
    </source>
</evidence>
<dbReference type="EMBL" id="JSAM01000057">
    <property type="protein sequence ID" value="KIA77868.1"/>
    <property type="molecule type" value="Genomic_DNA"/>
</dbReference>
<dbReference type="InterPro" id="IPR019614">
    <property type="entry name" value="SAM-dep_methyl-trfase"/>
</dbReference>
<dbReference type="EC" id="2.1.1.191" evidence="9"/>
<dbReference type="GO" id="GO:0005737">
    <property type="term" value="C:cytoplasm"/>
    <property type="evidence" value="ECO:0007669"/>
    <property type="project" value="UniProtKB-SubCell"/>
</dbReference>
<accession>A0A0C1ECR8</accession>
<dbReference type="GO" id="GO:0008168">
    <property type="term" value="F:methyltransferase activity"/>
    <property type="evidence" value="ECO:0007669"/>
    <property type="project" value="UniProtKB-KW"/>
</dbReference>
<dbReference type="PANTHER" id="PTHR42873">
    <property type="entry name" value="RIBOSOMAL RNA LARGE SUBUNIT METHYLTRANSFERASE"/>
    <property type="match status" value="1"/>
</dbReference>
<evidence type="ECO:0000256" key="1">
    <source>
        <dbReference type="ARBA" id="ARBA00004496"/>
    </source>
</evidence>
<dbReference type="GO" id="GO:0032259">
    <property type="term" value="P:methylation"/>
    <property type="evidence" value="ECO:0007669"/>
    <property type="project" value="UniProtKB-KW"/>
</dbReference>
<dbReference type="InterPro" id="IPR036974">
    <property type="entry name" value="PUA_sf"/>
</dbReference>
<feature type="domain" description="S-adenosylmethionine-dependent methyltransferase" evidence="7">
    <location>
        <begin position="238"/>
        <end position="392"/>
    </location>
</feature>
<dbReference type="CDD" id="cd11572">
    <property type="entry name" value="RlmI_M_like"/>
    <property type="match status" value="1"/>
</dbReference>
<dbReference type="InterPro" id="IPR015947">
    <property type="entry name" value="PUA-like_sf"/>
</dbReference>
<evidence type="ECO:0000259" key="8">
    <source>
        <dbReference type="Pfam" id="PF17785"/>
    </source>
</evidence>
<evidence type="ECO:0000256" key="4">
    <source>
        <dbReference type="ARBA" id="ARBA00022679"/>
    </source>
</evidence>
<dbReference type="InterPro" id="IPR029063">
    <property type="entry name" value="SAM-dependent_MTases_sf"/>
</dbReference>
<gene>
    <name evidence="9" type="primary">rlmI</name>
    <name evidence="9" type="ORF">DB43_FM00200</name>
</gene>
<dbReference type="Gene3D" id="3.30.750.80">
    <property type="entry name" value="RNA methyltransferase domain (HRMD) like"/>
    <property type="match status" value="1"/>
</dbReference>
<dbReference type="SUPFAM" id="SSF88697">
    <property type="entry name" value="PUA domain-like"/>
    <property type="match status" value="1"/>
</dbReference>
<organism evidence="9 10">
    <name type="scientific">Parachlamydia acanthamoebae</name>
    <dbReference type="NCBI Taxonomy" id="83552"/>
    <lineage>
        <taxon>Bacteria</taxon>
        <taxon>Pseudomonadati</taxon>
        <taxon>Chlamydiota</taxon>
        <taxon>Chlamydiia</taxon>
        <taxon>Parachlamydiales</taxon>
        <taxon>Parachlamydiaceae</taxon>
        <taxon>Parachlamydia</taxon>
    </lineage>
</organism>
<evidence type="ECO:0000259" key="7">
    <source>
        <dbReference type="Pfam" id="PF10672"/>
    </source>
</evidence>
<dbReference type="Proteomes" id="UP000031307">
    <property type="component" value="Unassembled WGS sequence"/>
</dbReference>
<dbReference type="SUPFAM" id="SSF53335">
    <property type="entry name" value="S-adenosyl-L-methionine-dependent methyltransferases"/>
    <property type="match status" value="1"/>
</dbReference>
<evidence type="ECO:0000313" key="9">
    <source>
        <dbReference type="EMBL" id="KIA77868.1"/>
    </source>
</evidence>
<dbReference type="Gene3D" id="3.40.50.150">
    <property type="entry name" value="Vaccinia Virus protein VP39"/>
    <property type="match status" value="1"/>
</dbReference>
<keyword evidence="4 9" id="KW-0808">Transferase</keyword>
<dbReference type="CDD" id="cd02440">
    <property type="entry name" value="AdoMet_MTases"/>
    <property type="match status" value="1"/>
</dbReference>
<dbReference type="InterPro" id="IPR041532">
    <property type="entry name" value="RlmI-like_PUA"/>
</dbReference>
<dbReference type="PATRIC" id="fig|83552.4.peg.957"/>
<protein>
    <submittedName>
        <fullName evidence="9">Ribosomal RNA large subunit methyltransferase I</fullName>
        <ecNumber evidence="9">2.1.1.191</ecNumber>
    </submittedName>
</protein>
<dbReference type="Pfam" id="PF17785">
    <property type="entry name" value="PUA_3"/>
    <property type="match status" value="1"/>
</dbReference>
<keyword evidence="2" id="KW-0963">Cytoplasm</keyword>
<evidence type="ECO:0000256" key="5">
    <source>
        <dbReference type="ARBA" id="ARBA00022691"/>
    </source>
</evidence>
<dbReference type="PANTHER" id="PTHR42873:SF1">
    <property type="entry name" value="S-ADENOSYLMETHIONINE-DEPENDENT METHYLTRANSFERASE DOMAIN-CONTAINING PROTEIN"/>
    <property type="match status" value="1"/>
</dbReference>
<name>A0A0C1ECR8_9BACT</name>
<comment type="similarity">
    <text evidence="6">Belongs to the methyltransferase superfamily. RlmI family.</text>
</comment>
<proteinExistence type="inferred from homology"/>
<dbReference type="GO" id="GO:0003723">
    <property type="term" value="F:RNA binding"/>
    <property type="evidence" value="ECO:0007669"/>
    <property type="project" value="InterPro"/>
</dbReference>
<dbReference type="AlphaFoldDB" id="A0A0C1ECR8"/>
<keyword evidence="5" id="KW-0949">S-adenosyl-L-methionine</keyword>
<keyword evidence="3 9" id="KW-0489">Methyltransferase</keyword>
<evidence type="ECO:0000256" key="2">
    <source>
        <dbReference type="ARBA" id="ARBA00022490"/>
    </source>
</evidence>
<reference evidence="9 10" key="1">
    <citation type="journal article" date="2014" name="Mol. Biol. Evol.">
        <title>Massive expansion of Ubiquitination-related gene families within the Chlamydiae.</title>
        <authorList>
            <person name="Domman D."/>
            <person name="Collingro A."/>
            <person name="Lagkouvardos I."/>
            <person name="Gehre L."/>
            <person name="Weinmaier T."/>
            <person name="Rattei T."/>
            <person name="Subtil A."/>
            <person name="Horn M."/>
        </authorList>
    </citation>
    <scope>NUCLEOTIDE SEQUENCE [LARGE SCALE GENOMIC DNA]</scope>
    <source>
        <strain evidence="9 10">OEW1</strain>
    </source>
</reference>
<dbReference type="PROSITE" id="PS50890">
    <property type="entry name" value="PUA"/>
    <property type="match status" value="1"/>
</dbReference>
<dbReference type="CDD" id="cd21153">
    <property type="entry name" value="PUA_RlmI"/>
    <property type="match status" value="1"/>
</dbReference>
<dbReference type="Pfam" id="PF10672">
    <property type="entry name" value="Methyltrans_SAM"/>
    <property type="match status" value="1"/>
</dbReference>
<evidence type="ECO:0000313" key="10">
    <source>
        <dbReference type="Proteomes" id="UP000031307"/>
    </source>
</evidence>
<feature type="domain" description="RlmI-like PUA" evidence="8">
    <location>
        <begin position="70"/>
        <end position="131"/>
    </location>
</feature>
<dbReference type="Gene3D" id="2.30.130.10">
    <property type="entry name" value="PUA domain"/>
    <property type="match status" value="1"/>
</dbReference>
<comment type="subcellular location">
    <subcellularLocation>
        <location evidence="1">Cytoplasm</location>
    </subcellularLocation>
</comment>
<sequence>MLALSSGSINDSWLVFCLGNDAFLWKFVCFSMHWSKVVGGCDADRRDHIPCGLDIFLDRSVERGMKQKRVILKPGKEKAVHHHHHWIFSGAIASSPSYENGEILPVYASNHVLLGHAYFNRQSSIAGRMVAFGESDPEKTIRENLEKAIQFRKAWFHGKNTTAYRLVNGEGDSLPGLIVDQYADYLVIQISTMGMERLKGLIVSELNRLLAPQLIYEKSLLPSRKEEGLQPFQDILMGNLPDEVEIFENGLRFKVSIVQGQKTGFFLDHREMRQEIRQLAAQKRVLNCFSYTGGFSVYAVAGGAESVDSVDISEKAIEEAKINMELNSSQCKSEFYCEDVFEFLRSSTLDYDLVILDPPAFAKKKSDQISACRAYKDINRVAMQKMPKGSLLLTSSCSYYVDESLFQKVVFQACEEAKRSAKIIGRHHLAPDHPINLAHPEGDYLKSLLLFIS</sequence>
<evidence type="ECO:0000256" key="6">
    <source>
        <dbReference type="ARBA" id="ARBA00038091"/>
    </source>
</evidence>